<keyword evidence="5" id="KW-1185">Reference proteome</keyword>
<dbReference type="PANTHER" id="PTHR37836">
    <property type="entry name" value="LMO1036 PROTEIN"/>
    <property type="match status" value="1"/>
</dbReference>
<sequence length="475" mass="53423">MGDRAEVRIDGPRHGNPFVDVDLSATFTRGATVIRAGGFYDGDGRYVVRFLPTEAGEWDIEISSTEGSLDGLRGRVSVARARDGRHGVVGVADRFHFAHADGTRFTPVGTTLYAWTHQPEALQQETLATLAAAPFTKVRMGIFPKSYLYNEEDPELYPFESADGGGWDVSRFSPGFFAVLERRIRDLDALGIQADLILFHPYDRWGFADLGPEADDRYLRYVVRRLAAFPNVWWSMANEFDLMLEKTEEDWERLAAIVVAEDPAGHLLSIHNCLRFYDYARDWITHVSLQRIDIYKTAENTDAWRDEWGKPVVVDEVAYEGDLDQGWGNISGQELTRRFWEGTVRGGYLTHGETYLSDDDVIFWSKGGTLRGSSPPRIAFLRSIIAASPTGAIDPLPGEWDAPWGGVAGEYAIVYYGFNRPSFRTLVLPEGEFEVDVIDTWNMTVTPVPGRHRGRVLLELPGREFMAARLRRAGT</sequence>
<dbReference type="InterPro" id="IPR017853">
    <property type="entry name" value="GH"/>
</dbReference>
<dbReference type="InterPro" id="IPR025277">
    <property type="entry name" value="Apiosidase-like_cat_dom"/>
</dbReference>
<reference evidence="4" key="1">
    <citation type="journal article" date="2014" name="Int. J. Syst. Evol. Microbiol.">
        <title>Complete genome sequence of Corynebacterium casei LMG S-19264T (=DSM 44701T), isolated from a smear-ripened cheese.</title>
        <authorList>
            <consortium name="US DOE Joint Genome Institute (JGI-PGF)"/>
            <person name="Walter F."/>
            <person name="Albersmeier A."/>
            <person name="Kalinowski J."/>
            <person name="Ruckert C."/>
        </authorList>
    </citation>
    <scope>NUCLEOTIDE SEQUENCE</scope>
    <source>
        <strain evidence="4">CGMCC 1.16548</strain>
    </source>
</reference>
<dbReference type="InterPro" id="IPR041239">
    <property type="entry name" value="DUF5605"/>
</dbReference>
<dbReference type="EMBL" id="BNAI01000001">
    <property type="protein sequence ID" value="GHF05328.1"/>
    <property type="molecule type" value="Genomic_DNA"/>
</dbReference>
<dbReference type="Proteomes" id="UP000617531">
    <property type="component" value="Unassembled WGS sequence"/>
</dbReference>
<dbReference type="InterPro" id="IPR017868">
    <property type="entry name" value="Filamin/ABP280_repeat-like"/>
</dbReference>
<dbReference type="Gene3D" id="2.60.40.10">
    <property type="entry name" value="Immunoglobulins"/>
    <property type="match status" value="1"/>
</dbReference>
<organism evidence="4 5">
    <name type="scientific">Pseudolysinimonas yzui</name>
    <dbReference type="NCBI Taxonomy" id="2708254"/>
    <lineage>
        <taxon>Bacteria</taxon>
        <taxon>Bacillati</taxon>
        <taxon>Actinomycetota</taxon>
        <taxon>Actinomycetes</taxon>
        <taxon>Micrococcales</taxon>
        <taxon>Microbacteriaceae</taxon>
        <taxon>Pseudolysinimonas</taxon>
    </lineage>
</organism>
<feature type="domain" description="DUF5060" evidence="2">
    <location>
        <begin position="5"/>
        <end position="64"/>
    </location>
</feature>
<dbReference type="PROSITE" id="PS50194">
    <property type="entry name" value="FILAMIN_REPEAT"/>
    <property type="match status" value="1"/>
</dbReference>
<dbReference type="AlphaFoldDB" id="A0A8J3E101"/>
<evidence type="ECO:0000259" key="3">
    <source>
        <dbReference type="Pfam" id="PF18310"/>
    </source>
</evidence>
<dbReference type="InterPro" id="IPR032260">
    <property type="entry name" value="DUF5060"/>
</dbReference>
<dbReference type="SUPFAM" id="SSF51445">
    <property type="entry name" value="(Trans)glycosidases"/>
    <property type="match status" value="1"/>
</dbReference>
<dbReference type="Pfam" id="PF16586">
    <property type="entry name" value="DUF5060"/>
    <property type="match status" value="1"/>
</dbReference>
<dbReference type="Gene3D" id="3.20.20.80">
    <property type="entry name" value="Glycosidases"/>
    <property type="match status" value="1"/>
</dbReference>
<comment type="caution">
    <text evidence="4">The sequence shown here is derived from an EMBL/GenBank/DDBJ whole genome shotgun (WGS) entry which is preliminary data.</text>
</comment>
<evidence type="ECO:0008006" key="6">
    <source>
        <dbReference type="Google" id="ProtNLM"/>
    </source>
</evidence>
<evidence type="ECO:0000313" key="4">
    <source>
        <dbReference type="EMBL" id="GHF05328.1"/>
    </source>
</evidence>
<evidence type="ECO:0000313" key="5">
    <source>
        <dbReference type="Proteomes" id="UP000617531"/>
    </source>
</evidence>
<protein>
    <recommendedName>
        <fullName evidence="6">DUF5060 domain-containing protein</fullName>
    </recommendedName>
</protein>
<reference evidence="4" key="2">
    <citation type="submission" date="2020-09" db="EMBL/GenBank/DDBJ databases">
        <authorList>
            <person name="Sun Q."/>
            <person name="Zhou Y."/>
        </authorList>
    </citation>
    <scope>NUCLEOTIDE SEQUENCE</scope>
    <source>
        <strain evidence="4">CGMCC 1.16548</strain>
    </source>
</reference>
<evidence type="ECO:0000259" key="1">
    <source>
        <dbReference type="Pfam" id="PF13204"/>
    </source>
</evidence>
<feature type="domain" description="Apiosidase-like catalytic" evidence="1">
    <location>
        <begin position="96"/>
        <end position="347"/>
    </location>
</feature>
<dbReference type="RefSeq" id="WP_229841794.1">
    <property type="nucleotide sequence ID" value="NZ_BNAI01000001.1"/>
</dbReference>
<proteinExistence type="predicted"/>
<name>A0A8J3E101_9MICO</name>
<dbReference type="InterPro" id="IPR013783">
    <property type="entry name" value="Ig-like_fold"/>
</dbReference>
<accession>A0A8J3E101</accession>
<dbReference type="Pfam" id="PF13204">
    <property type="entry name" value="Apiosidase"/>
    <property type="match status" value="1"/>
</dbReference>
<dbReference type="Gene3D" id="2.60.40.3950">
    <property type="match status" value="1"/>
</dbReference>
<dbReference type="Pfam" id="PF18310">
    <property type="entry name" value="DUF5605"/>
    <property type="match status" value="1"/>
</dbReference>
<dbReference type="PANTHER" id="PTHR37836:SF2">
    <property type="entry name" value="DUF4038 DOMAIN-CONTAINING PROTEIN"/>
    <property type="match status" value="1"/>
</dbReference>
<evidence type="ECO:0000259" key="2">
    <source>
        <dbReference type="Pfam" id="PF16586"/>
    </source>
</evidence>
<feature type="domain" description="DUF5605" evidence="3">
    <location>
        <begin position="400"/>
        <end position="471"/>
    </location>
</feature>
<dbReference type="GO" id="GO:0005975">
    <property type="term" value="P:carbohydrate metabolic process"/>
    <property type="evidence" value="ECO:0007669"/>
    <property type="project" value="UniProtKB-ARBA"/>
</dbReference>
<gene>
    <name evidence="4" type="ORF">GCM10011600_02270</name>
</gene>